<dbReference type="Pfam" id="PF00496">
    <property type="entry name" value="SBP_bac_5"/>
    <property type="match status" value="1"/>
</dbReference>
<evidence type="ECO:0000256" key="1">
    <source>
        <dbReference type="ARBA" id="ARBA00004418"/>
    </source>
</evidence>
<dbReference type="PANTHER" id="PTHR30290">
    <property type="entry name" value="PERIPLASMIC BINDING COMPONENT OF ABC TRANSPORTER"/>
    <property type="match status" value="1"/>
</dbReference>
<keyword evidence="6" id="KW-1185">Reference proteome</keyword>
<comment type="subcellular location">
    <subcellularLocation>
        <location evidence="1">Periplasm</location>
    </subcellularLocation>
</comment>
<comment type="similarity">
    <text evidence="2">Belongs to the bacterial solute-binding protein 5 family.</text>
</comment>
<dbReference type="InterPro" id="IPR039424">
    <property type="entry name" value="SBP_5"/>
</dbReference>
<dbReference type="RefSeq" id="WP_172235963.1">
    <property type="nucleotide sequence ID" value="NZ_JABFDP010000005.1"/>
</dbReference>
<feature type="domain" description="Solute-binding protein family 5" evidence="4">
    <location>
        <begin position="84"/>
        <end position="444"/>
    </location>
</feature>
<dbReference type="Gene3D" id="3.10.105.10">
    <property type="entry name" value="Dipeptide-binding Protein, Domain 3"/>
    <property type="match status" value="1"/>
</dbReference>
<evidence type="ECO:0000313" key="5">
    <source>
        <dbReference type="EMBL" id="MBR1134589.1"/>
    </source>
</evidence>
<protein>
    <submittedName>
        <fullName evidence="5">ABC transporter substrate-binding protein</fullName>
    </submittedName>
</protein>
<reference evidence="6" key="1">
    <citation type="journal article" date="2021" name="ISME J.">
        <title>Evolutionary origin and ecological implication of a unique nif island in free-living Bradyrhizobium lineages.</title>
        <authorList>
            <person name="Tao J."/>
        </authorList>
    </citation>
    <scope>NUCLEOTIDE SEQUENCE [LARGE SCALE GENOMIC DNA]</scope>
    <source>
        <strain evidence="6">SZCCT0094</strain>
    </source>
</reference>
<organism evidence="5 6">
    <name type="scientific">Bradyrhizobium denitrificans</name>
    <dbReference type="NCBI Taxonomy" id="2734912"/>
    <lineage>
        <taxon>Bacteria</taxon>
        <taxon>Pseudomonadati</taxon>
        <taxon>Pseudomonadota</taxon>
        <taxon>Alphaproteobacteria</taxon>
        <taxon>Hyphomicrobiales</taxon>
        <taxon>Nitrobacteraceae</taxon>
        <taxon>Bradyrhizobium</taxon>
    </lineage>
</organism>
<dbReference type="PIRSF" id="PIRSF002741">
    <property type="entry name" value="MppA"/>
    <property type="match status" value="1"/>
</dbReference>
<dbReference type="CDD" id="cd08517">
    <property type="entry name" value="PBP2_NikA_DppA_OppA_like_13"/>
    <property type="match status" value="1"/>
</dbReference>
<dbReference type="InterPro" id="IPR030678">
    <property type="entry name" value="Peptide/Ni-bd"/>
</dbReference>
<gene>
    <name evidence="5" type="ORF">JQ619_02285</name>
</gene>
<proteinExistence type="inferred from homology"/>
<evidence type="ECO:0000259" key="4">
    <source>
        <dbReference type="Pfam" id="PF00496"/>
    </source>
</evidence>
<comment type="caution">
    <text evidence="5">The sequence shown here is derived from an EMBL/GenBank/DDBJ whole genome shotgun (WGS) entry which is preliminary data.</text>
</comment>
<dbReference type="InterPro" id="IPR000914">
    <property type="entry name" value="SBP_5_dom"/>
</dbReference>
<evidence type="ECO:0000256" key="2">
    <source>
        <dbReference type="ARBA" id="ARBA00005695"/>
    </source>
</evidence>
<dbReference type="Gene3D" id="3.40.190.10">
    <property type="entry name" value="Periplasmic binding protein-like II"/>
    <property type="match status" value="1"/>
</dbReference>
<keyword evidence="3" id="KW-0732">Signal</keyword>
<dbReference type="SUPFAM" id="SSF53850">
    <property type="entry name" value="Periplasmic binding protein-like II"/>
    <property type="match status" value="1"/>
</dbReference>
<name>A0ABS5G0K1_9BRAD</name>
<sequence length="534" mass="59093">MTVSDRFNPRASRREVLTASLALAAAQLFPGRAVAEARRGGILTIATQAEPRTLVPLLDTNTLTRNISTKVTEGLLTFDAQFNPKPLLATEWTVSPDGLDYAFKLRPNVKWHDGTSFTSEDVKFSLLALKKVGPRGRISFANIADIETPDPLTVLVKLAKPTPYFLKALTAAESPIVPKHAYASDDLAASPNNNAPIGTGPFIFEEWKRGAYVRLKRNPSYWRADRPYLDGIVVKFIGDAAAASAALETGEIDIDANVAFSDLERLGGIKTLQISSRRDGYLNNASVLEFNLEHTELAKTPVRHAIAHAIDRNFIRDSIYYGHADHIRSPIPEIFQAYHDPAGFNYPTDIARANRLLDEAGVTRGRDGTRFSVRLTFIPGPAFKTTADYLRSALSQIGIKVTVLEGDLATFIKRVYYEHQFDLNINGLGLLFDPTVGVQRIYWSDGIKNPLPYVNAAHYNNPAVDDLFRQASTEADESKRAQQFRAFQTIASEDLPALPLVSLRTVIVSSNRVKDIYNSVDLTAGDFSDTWLDR</sequence>
<dbReference type="PANTHER" id="PTHR30290:SF38">
    <property type="entry name" value="D,D-DIPEPTIDE-BINDING PERIPLASMIC PROTEIN DDPA-RELATED"/>
    <property type="match status" value="1"/>
</dbReference>
<evidence type="ECO:0000256" key="3">
    <source>
        <dbReference type="ARBA" id="ARBA00022729"/>
    </source>
</evidence>
<dbReference type="InterPro" id="IPR006311">
    <property type="entry name" value="TAT_signal"/>
</dbReference>
<dbReference type="Proteomes" id="UP001314635">
    <property type="component" value="Unassembled WGS sequence"/>
</dbReference>
<evidence type="ECO:0000313" key="6">
    <source>
        <dbReference type="Proteomes" id="UP001314635"/>
    </source>
</evidence>
<accession>A0ABS5G0K1</accession>
<dbReference type="EMBL" id="JAFCLK010000002">
    <property type="protein sequence ID" value="MBR1134589.1"/>
    <property type="molecule type" value="Genomic_DNA"/>
</dbReference>
<dbReference type="PROSITE" id="PS51318">
    <property type="entry name" value="TAT"/>
    <property type="match status" value="1"/>
</dbReference>